<dbReference type="PANTHER" id="PTHR48090:SF7">
    <property type="entry name" value="RFBJ PROTEIN"/>
    <property type="match status" value="1"/>
</dbReference>
<dbReference type="Gene3D" id="3.90.550.10">
    <property type="entry name" value="Spore Coat Polysaccharide Biosynthesis Protein SpsA, Chain A"/>
    <property type="match status" value="1"/>
</dbReference>
<dbReference type="Proteomes" id="UP000515506">
    <property type="component" value="Chromosome"/>
</dbReference>
<organism evidence="3 4">
    <name type="scientific">Pseudoxanthomonas mexicana</name>
    <dbReference type="NCBI Taxonomy" id="128785"/>
    <lineage>
        <taxon>Bacteria</taxon>
        <taxon>Pseudomonadati</taxon>
        <taxon>Pseudomonadota</taxon>
        <taxon>Gammaproteobacteria</taxon>
        <taxon>Lysobacterales</taxon>
        <taxon>Lysobacteraceae</taxon>
        <taxon>Pseudoxanthomonas</taxon>
    </lineage>
</organism>
<reference evidence="3 4" key="1">
    <citation type="submission" date="2020-08" db="EMBL/GenBank/DDBJ databases">
        <title>Streptomycin resistant and MDR strain, P. mexicana.</title>
        <authorList>
            <person name="Ganesh-kumar S."/>
            <person name="Zhe T."/>
            <person name="Yu Z."/>
            <person name="Min Y."/>
        </authorList>
    </citation>
    <scope>NUCLEOTIDE SEQUENCE [LARGE SCALE GENOMIC DNA]</scope>
    <source>
        <strain evidence="3 4">GTZY</strain>
    </source>
</reference>
<feature type="domain" description="Glycosyltransferase 2-like" evidence="2">
    <location>
        <begin position="7"/>
        <end position="163"/>
    </location>
</feature>
<protein>
    <submittedName>
        <fullName evidence="3">Glycosyltransferase family 2 protein</fullName>
    </submittedName>
</protein>
<keyword evidence="1" id="KW-1133">Transmembrane helix</keyword>
<dbReference type="RefSeq" id="WP_185896924.1">
    <property type="nucleotide sequence ID" value="NZ_CP060028.1"/>
</dbReference>
<dbReference type="Pfam" id="PF00535">
    <property type="entry name" value="Glycos_transf_2"/>
    <property type="match status" value="1"/>
</dbReference>
<dbReference type="CDD" id="cd04179">
    <property type="entry name" value="DPM_DPG-synthase_like"/>
    <property type="match status" value="1"/>
</dbReference>
<accession>A0ABX6RGA2</accession>
<evidence type="ECO:0000256" key="1">
    <source>
        <dbReference type="SAM" id="Phobius"/>
    </source>
</evidence>
<keyword evidence="1" id="KW-0472">Membrane</keyword>
<name>A0ABX6RGA2_PSEMX</name>
<feature type="transmembrane region" description="Helical" evidence="1">
    <location>
        <begin position="233"/>
        <end position="256"/>
    </location>
</feature>
<evidence type="ECO:0000313" key="4">
    <source>
        <dbReference type="Proteomes" id="UP000515506"/>
    </source>
</evidence>
<proteinExistence type="predicted"/>
<evidence type="ECO:0000313" key="3">
    <source>
        <dbReference type="EMBL" id="QND81906.1"/>
    </source>
</evidence>
<dbReference type="PANTHER" id="PTHR48090">
    <property type="entry name" value="UNDECAPRENYL-PHOSPHATE 4-DEOXY-4-FORMAMIDO-L-ARABINOSE TRANSFERASE-RELATED"/>
    <property type="match status" value="1"/>
</dbReference>
<sequence length="324" mass="35988">MKVLIQIPCYNEAEALPVTLANLPRMVPGCDEVEWLVIDDGSSDETTQVARELGAHHIVRHPVNQGLAAAFMTGLQAAIDRGADIIVNTDADNQYDARDIEALIRPILEGKAEMVIGARPIADTEHFSWIKKKLQSLGSAVVRLASGTTVRDAPSGFRAFTRDTAMRLNVFSSYTYTLETIIQAGQSNIRVISVPIRTNPDLRPSRLVRSIARYVWRSATTIIRIFATYRPLMFFWIAAGAFFLLGLGMGCWYLYFKFIGEGAGHVQSALLATASIIIGFLLAMMGFLADLIGVNRRLLERVDWRLKRLEQELAPSPHREGRDG</sequence>
<dbReference type="InterPro" id="IPR050256">
    <property type="entry name" value="Glycosyltransferase_2"/>
</dbReference>
<keyword evidence="4" id="KW-1185">Reference proteome</keyword>
<gene>
    <name evidence="3" type="ORF">H4W19_09320</name>
</gene>
<dbReference type="SUPFAM" id="SSF53448">
    <property type="entry name" value="Nucleotide-diphospho-sugar transferases"/>
    <property type="match status" value="1"/>
</dbReference>
<keyword evidence="1" id="KW-0812">Transmembrane</keyword>
<dbReference type="InterPro" id="IPR029044">
    <property type="entry name" value="Nucleotide-diphossugar_trans"/>
</dbReference>
<dbReference type="InterPro" id="IPR001173">
    <property type="entry name" value="Glyco_trans_2-like"/>
</dbReference>
<evidence type="ECO:0000259" key="2">
    <source>
        <dbReference type="Pfam" id="PF00535"/>
    </source>
</evidence>
<feature type="transmembrane region" description="Helical" evidence="1">
    <location>
        <begin position="268"/>
        <end position="292"/>
    </location>
</feature>
<dbReference type="EMBL" id="CP060028">
    <property type="protein sequence ID" value="QND81906.1"/>
    <property type="molecule type" value="Genomic_DNA"/>
</dbReference>